<sequence length="198" mass="21979">FVKVLQVPLTSGLWYQKALLPSELASIFSSAPPPPQLRQQLQNIHANERVVGAWREKTGRGPVQATSGDNKKDSRRIPEAEDDCPICYDKMNENVLDWCVGCGNAVHKECWGTWKTTTARQGKPLTCVWCRAPWTVAGPSTSNNNSDSIYASREDEGYLNLGSISGSGASPVRDTSTYYHGPRRGQNSYGYSRRGFYM</sequence>
<reference evidence="4 5" key="1">
    <citation type="journal article" date="2019" name="Nat. Ecol. Evol.">
        <title>Megaphylogeny resolves global patterns of mushroom evolution.</title>
        <authorList>
            <person name="Varga T."/>
            <person name="Krizsan K."/>
            <person name="Foldi C."/>
            <person name="Dima B."/>
            <person name="Sanchez-Garcia M."/>
            <person name="Sanchez-Ramirez S."/>
            <person name="Szollosi G.J."/>
            <person name="Szarkandi J.G."/>
            <person name="Papp V."/>
            <person name="Albert L."/>
            <person name="Andreopoulos W."/>
            <person name="Angelini C."/>
            <person name="Antonin V."/>
            <person name="Barry K.W."/>
            <person name="Bougher N.L."/>
            <person name="Buchanan P."/>
            <person name="Buyck B."/>
            <person name="Bense V."/>
            <person name="Catcheside P."/>
            <person name="Chovatia M."/>
            <person name="Cooper J."/>
            <person name="Damon W."/>
            <person name="Desjardin D."/>
            <person name="Finy P."/>
            <person name="Geml J."/>
            <person name="Haridas S."/>
            <person name="Hughes K."/>
            <person name="Justo A."/>
            <person name="Karasinski D."/>
            <person name="Kautmanova I."/>
            <person name="Kiss B."/>
            <person name="Kocsube S."/>
            <person name="Kotiranta H."/>
            <person name="LaButti K.M."/>
            <person name="Lechner B.E."/>
            <person name="Liimatainen K."/>
            <person name="Lipzen A."/>
            <person name="Lukacs Z."/>
            <person name="Mihaltcheva S."/>
            <person name="Morgado L.N."/>
            <person name="Niskanen T."/>
            <person name="Noordeloos M.E."/>
            <person name="Ohm R.A."/>
            <person name="Ortiz-Santana B."/>
            <person name="Ovrebo C."/>
            <person name="Racz N."/>
            <person name="Riley R."/>
            <person name="Savchenko A."/>
            <person name="Shiryaev A."/>
            <person name="Soop K."/>
            <person name="Spirin V."/>
            <person name="Szebenyi C."/>
            <person name="Tomsovsky M."/>
            <person name="Tulloss R.E."/>
            <person name="Uehling J."/>
            <person name="Grigoriev I.V."/>
            <person name="Vagvolgyi C."/>
            <person name="Papp T."/>
            <person name="Martin F.M."/>
            <person name="Miettinen O."/>
            <person name="Hibbett D.S."/>
            <person name="Nagy L.G."/>
        </authorList>
    </citation>
    <scope>NUCLEOTIDE SEQUENCE [LARGE SCALE GENOMIC DNA]</scope>
    <source>
        <strain evidence="4 5">CBS 962.96</strain>
    </source>
</reference>
<dbReference type="PROSITE" id="PS50089">
    <property type="entry name" value="ZF_RING_2"/>
    <property type="match status" value="1"/>
</dbReference>
<evidence type="ECO:0000313" key="5">
    <source>
        <dbReference type="Proteomes" id="UP000297245"/>
    </source>
</evidence>
<dbReference type="Gene3D" id="3.30.40.10">
    <property type="entry name" value="Zinc/RING finger domain, C3HC4 (zinc finger)"/>
    <property type="match status" value="1"/>
</dbReference>
<name>A0A4S8KL13_DENBC</name>
<dbReference type="PANTHER" id="PTHR21540">
    <property type="entry name" value="RING FINGER AND SWIM DOMAIN-CONTAINING PROTEIN 2"/>
    <property type="match status" value="1"/>
</dbReference>
<protein>
    <recommendedName>
        <fullName evidence="3">RING-type domain-containing protein</fullName>
    </recommendedName>
</protein>
<feature type="domain" description="RING-type" evidence="3">
    <location>
        <begin position="84"/>
        <end position="131"/>
    </location>
</feature>
<keyword evidence="1" id="KW-0862">Zinc</keyword>
<gene>
    <name evidence="4" type="ORF">K435DRAFT_705389</name>
</gene>
<keyword evidence="1" id="KW-0479">Metal-binding</keyword>
<keyword evidence="5" id="KW-1185">Reference proteome</keyword>
<dbReference type="GO" id="GO:0008270">
    <property type="term" value="F:zinc ion binding"/>
    <property type="evidence" value="ECO:0007669"/>
    <property type="project" value="UniProtKB-KW"/>
</dbReference>
<proteinExistence type="predicted"/>
<dbReference type="OrthoDB" id="2122982at2759"/>
<evidence type="ECO:0000256" key="1">
    <source>
        <dbReference type="PROSITE-ProRule" id="PRU00175"/>
    </source>
</evidence>
<dbReference type="AlphaFoldDB" id="A0A4S8KL13"/>
<evidence type="ECO:0000256" key="2">
    <source>
        <dbReference type="SAM" id="MobiDB-lite"/>
    </source>
</evidence>
<dbReference type="PANTHER" id="PTHR21540:SF0">
    <property type="entry name" value="PHD FAMILY PROTEIN"/>
    <property type="match status" value="1"/>
</dbReference>
<dbReference type="GO" id="GO:0061630">
    <property type="term" value="F:ubiquitin protein ligase activity"/>
    <property type="evidence" value="ECO:0007669"/>
    <property type="project" value="InterPro"/>
</dbReference>
<accession>A0A4S8KL13</accession>
<dbReference type="InterPro" id="IPR001841">
    <property type="entry name" value="Znf_RING"/>
</dbReference>
<keyword evidence="1" id="KW-0863">Zinc-finger</keyword>
<dbReference type="Proteomes" id="UP000297245">
    <property type="component" value="Unassembled WGS sequence"/>
</dbReference>
<feature type="non-terminal residue" evidence="4">
    <location>
        <position position="1"/>
    </location>
</feature>
<dbReference type="InterPro" id="IPR013083">
    <property type="entry name" value="Znf_RING/FYVE/PHD"/>
</dbReference>
<dbReference type="SUPFAM" id="SSF57850">
    <property type="entry name" value="RING/U-box"/>
    <property type="match status" value="1"/>
</dbReference>
<dbReference type="InterPro" id="IPR039903">
    <property type="entry name" value="Zswim2"/>
</dbReference>
<evidence type="ECO:0000259" key="3">
    <source>
        <dbReference type="PROSITE" id="PS50089"/>
    </source>
</evidence>
<evidence type="ECO:0000313" key="4">
    <source>
        <dbReference type="EMBL" id="THU76189.1"/>
    </source>
</evidence>
<dbReference type="EMBL" id="ML181098">
    <property type="protein sequence ID" value="THU76189.1"/>
    <property type="molecule type" value="Genomic_DNA"/>
</dbReference>
<organism evidence="4 5">
    <name type="scientific">Dendrothele bispora (strain CBS 962.96)</name>
    <dbReference type="NCBI Taxonomy" id="1314807"/>
    <lineage>
        <taxon>Eukaryota</taxon>
        <taxon>Fungi</taxon>
        <taxon>Dikarya</taxon>
        <taxon>Basidiomycota</taxon>
        <taxon>Agaricomycotina</taxon>
        <taxon>Agaricomycetes</taxon>
        <taxon>Agaricomycetidae</taxon>
        <taxon>Agaricales</taxon>
        <taxon>Agaricales incertae sedis</taxon>
        <taxon>Dendrothele</taxon>
    </lineage>
</organism>
<feature type="region of interest" description="Disordered" evidence="2">
    <location>
        <begin position="56"/>
        <end position="77"/>
    </location>
</feature>